<dbReference type="EMBL" id="JAAKZW010000002">
    <property type="protein sequence ID" value="NGO74359.1"/>
    <property type="molecule type" value="Genomic_DNA"/>
</dbReference>
<reference evidence="1 2" key="1">
    <citation type="submission" date="2020-02" db="EMBL/GenBank/DDBJ databases">
        <title>Whole-genome analyses of novel actinobacteria.</title>
        <authorList>
            <person name="Sahin N."/>
            <person name="Tokatli A."/>
        </authorList>
    </citation>
    <scope>NUCLEOTIDE SEQUENCE [LARGE SCALE GENOMIC DNA]</scope>
    <source>
        <strain evidence="1 2">YC504</strain>
    </source>
</reference>
<proteinExistence type="predicted"/>
<dbReference type="Proteomes" id="UP000481109">
    <property type="component" value="Unassembled WGS sequence"/>
</dbReference>
<dbReference type="AlphaFoldDB" id="A0A6G4X9Y6"/>
<dbReference type="RefSeq" id="WP_165329873.1">
    <property type="nucleotide sequence ID" value="NZ_JAAKZW010000002.1"/>
</dbReference>
<evidence type="ECO:0000313" key="2">
    <source>
        <dbReference type="Proteomes" id="UP000481109"/>
    </source>
</evidence>
<keyword evidence="2" id="KW-1185">Reference proteome</keyword>
<gene>
    <name evidence="1" type="ORF">G6045_01480</name>
</gene>
<accession>A0A6G4X9Y6</accession>
<sequence length="369" mass="39681">MDLAYLNPLFARPGPWASVYADTSRHTESTANDRRVEAQAAVRTLAAQGADEPTCRAVQAAVEALGDQHGTAGRAIFATEGEVVLDPPLLTPPAGDQVHWGLLPRVAPLVDLNGEDLVCLVAYIDRKGADFELRGPSGTRFSGEIAGQDWPLHRSPTGDWSERHFQTKVENTWKQNAALTAQALAAHHEETRADLVILVGGERERRAVYDVLPQQLRERAVESEHGGRAAGADTRLLDEDVQRAMAAYEQGRVAADLERFEAGRGPHGAPQTAAEGVPALVEAAREHRIAELLLEPTGPDLHRTVWVGPDPDQLAVRRSDVPYLGERRPEPARADDALLRSAAATGAEALAVPPHNGPAGGLGALLRWA</sequence>
<dbReference type="Pfam" id="PF18844">
    <property type="entry name" value="baeRF_family2"/>
    <property type="match status" value="1"/>
</dbReference>
<name>A0A6G4X9Y6_9ACTN</name>
<protein>
    <recommendedName>
        <fullName evidence="3">Peptide chain release factor 1</fullName>
    </recommendedName>
</protein>
<evidence type="ECO:0000313" key="1">
    <source>
        <dbReference type="EMBL" id="NGO74359.1"/>
    </source>
</evidence>
<organism evidence="1 2">
    <name type="scientific">Streptomyces mesophilus</name>
    <dbReference type="NCBI Taxonomy" id="1775132"/>
    <lineage>
        <taxon>Bacteria</taxon>
        <taxon>Bacillati</taxon>
        <taxon>Actinomycetota</taxon>
        <taxon>Actinomycetes</taxon>
        <taxon>Kitasatosporales</taxon>
        <taxon>Streptomycetaceae</taxon>
        <taxon>Streptomyces</taxon>
    </lineage>
</organism>
<dbReference type="InterPro" id="IPR040701">
    <property type="entry name" value="Bact_RF_family2"/>
</dbReference>
<evidence type="ECO:0008006" key="3">
    <source>
        <dbReference type="Google" id="ProtNLM"/>
    </source>
</evidence>
<comment type="caution">
    <text evidence="1">The sequence shown here is derived from an EMBL/GenBank/DDBJ whole genome shotgun (WGS) entry which is preliminary data.</text>
</comment>